<comment type="caution">
    <text evidence="1">The sequence shown here is derived from an EMBL/GenBank/DDBJ whole genome shotgun (WGS) entry which is preliminary data.</text>
</comment>
<protein>
    <submittedName>
        <fullName evidence="1">Uncharacterized protein</fullName>
    </submittedName>
</protein>
<dbReference type="EMBL" id="BKCJ010206769">
    <property type="protein sequence ID" value="GEY75676.1"/>
    <property type="molecule type" value="Genomic_DNA"/>
</dbReference>
<accession>A0A699HXF7</accession>
<reference evidence="1" key="1">
    <citation type="journal article" date="2019" name="Sci. Rep.">
        <title>Draft genome of Tanacetum cinerariifolium, the natural source of mosquito coil.</title>
        <authorList>
            <person name="Yamashiro T."/>
            <person name="Shiraishi A."/>
            <person name="Satake H."/>
            <person name="Nakayama K."/>
        </authorList>
    </citation>
    <scope>NUCLEOTIDE SEQUENCE</scope>
</reference>
<proteinExistence type="predicted"/>
<evidence type="ECO:0000313" key="1">
    <source>
        <dbReference type="EMBL" id="GEY75676.1"/>
    </source>
</evidence>
<sequence length="127" mass="15086">MLPGLKPHVMEFHSKSRTPHFKIQRGVIFLKKSNRKRLMQVDELYKFCDGMLKSVPEILNVKLHNFMLGYNADMPKRAWTDKDQTQIDEMLKLIDNLLLERQIMQSLECFVGERTIETNYRLLTETE</sequence>
<dbReference type="AlphaFoldDB" id="A0A699HXF7"/>
<gene>
    <name evidence="1" type="ORF">Tci_447650</name>
</gene>
<organism evidence="1">
    <name type="scientific">Tanacetum cinerariifolium</name>
    <name type="common">Dalmatian daisy</name>
    <name type="synonym">Chrysanthemum cinerariifolium</name>
    <dbReference type="NCBI Taxonomy" id="118510"/>
    <lineage>
        <taxon>Eukaryota</taxon>
        <taxon>Viridiplantae</taxon>
        <taxon>Streptophyta</taxon>
        <taxon>Embryophyta</taxon>
        <taxon>Tracheophyta</taxon>
        <taxon>Spermatophyta</taxon>
        <taxon>Magnoliopsida</taxon>
        <taxon>eudicotyledons</taxon>
        <taxon>Gunneridae</taxon>
        <taxon>Pentapetalae</taxon>
        <taxon>asterids</taxon>
        <taxon>campanulids</taxon>
        <taxon>Asterales</taxon>
        <taxon>Asteraceae</taxon>
        <taxon>Asteroideae</taxon>
        <taxon>Anthemideae</taxon>
        <taxon>Anthemidinae</taxon>
        <taxon>Tanacetum</taxon>
    </lineage>
</organism>
<name>A0A699HXF7_TANCI</name>